<dbReference type="Proteomes" id="UP000619534">
    <property type="component" value="Unassembled WGS sequence"/>
</dbReference>
<name>A0ABQ1NEM8_9BACI</name>
<accession>A0ABQ1NEM8</accession>
<gene>
    <name evidence="1" type="ORF">GCM10007216_00300</name>
</gene>
<protein>
    <submittedName>
        <fullName evidence="1">Uncharacterized protein</fullName>
    </submittedName>
</protein>
<reference evidence="2" key="1">
    <citation type="journal article" date="2019" name="Int. J. Syst. Evol. Microbiol.">
        <title>The Global Catalogue of Microorganisms (GCM) 10K type strain sequencing project: providing services to taxonomists for standard genome sequencing and annotation.</title>
        <authorList>
            <consortium name="The Broad Institute Genomics Platform"/>
            <consortium name="The Broad Institute Genome Sequencing Center for Infectious Disease"/>
            <person name="Wu L."/>
            <person name="Ma J."/>
        </authorList>
    </citation>
    <scope>NUCLEOTIDE SEQUENCE [LARGE SCALE GENOMIC DNA]</scope>
    <source>
        <strain evidence="2">CCM 7282</strain>
    </source>
</reference>
<evidence type="ECO:0000313" key="2">
    <source>
        <dbReference type="Proteomes" id="UP000619534"/>
    </source>
</evidence>
<dbReference type="EMBL" id="BMCJ01000001">
    <property type="protein sequence ID" value="GGC73590.1"/>
    <property type="molecule type" value="Genomic_DNA"/>
</dbReference>
<organism evidence="1 2">
    <name type="scientific">Thalassobacillus devorans</name>
    <dbReference type="NCBI Taxonomy" id="279813"/>
    <lineage>
        <taxon>Bacteria</taxon>
        <taxon>Bacillati</taxon>
        <taxon>Bacillota</taxon>
        <taxon>Bacilli</taxon>
        <taxon>Bacillales</taxon>
        <taxon>Bacillaceae</taxon>
        <taxon>Thalassobacillus</taxon>
    </lineage>
</organism>
<sequence length="63" mass="7170">MAIALSDLVLRLPAPEIRLVLDRESHLAPLENRQGPDREIRLLLGLNQEIHQVPDLDRQILAD</sequence>
<keyword evidence="2" id="KW-1185">Reference proteome</keyword>
<proteinExistence type="predicted"/>
<evidence type="ECO:0000313" key="1">
    <source>
        <dbReference type="EMBL" id="GGC73590.1"/>
    </source>
</evidence>
<comment type="caution">
    <text evidence="1">The sequence shown here is derived from an EMBL/GenBank/DDBJ whole genome shotgun (WGS) entry which is preliminary data.</text>
</comment>